<comment type="cofactor">
    <cofactor evidence="1">
        <name>L-ascorbate</name>
        <dbReference type="ChEBI" id="CHEBI:38290"/>
    </cofactor>
</comment>
<dbReference type="PANTHER" id="PTHR10869:SF246">
    <property type="entry name" value="TRANSMEMBRANE PROLYL 4-HYDROXYLASE"/>
    <property type="match status" value="1"/>
</dbReference>
<organism evidence="8 9">
    <name type="scientific">Prorocentrum cordatum</name>
    <dbReference type="NCBI Taxonomy" id="2364126"/>
    <lineage>
        <taxon>Eukaryota</taxon>
        <taxon>Sar</taxon>
        <taxon>Alveolata</taxon>
        <taxon>Dinophyceae</taxon>
        <taxon>Prorocentrales</taxon>
        <taxon>Prorocentraceae</taxon>
        <taxon>Prorocentrum</taxon>
    </lineage>
</organism>
<sequence length="301" mass="31997">MQEGGAQEGSAREGGAGEVEPQPPGPPPREAEWRPLCERPRLFHCRDFLTPEECEAVVLGARAAAPQSLGVEGQAKLRVDLRETSPAPPGRPDAAVLRSVSRRVAALTGEERRMSLGLHVDTNNCRDRRFVTFLIYLRTTPASHGGHTVFPLAVRPGRPEPRGRRAQRLLRAGEVLLAAGVQHTGSGANPNLGPEVLDATGLLLAHAEGLARRAAGLEGPVWEPCGVGLAVPPERGSCVAFFTRSDAVGGAVDPRSWHGGAAVAAGGKWTLQKFREAPAEKIRRCCIESFAAQHASLRPGC</sequence>
<dbReference type="InterPro" id="IPR006620">
    <property type="entry name" value="Pro_4_hyd_alph"/>
</dbReference>
<protein>
    <recommendedName>
        <fullName evidence="7">Prolyl 4-hydroxylase alpha subunit domain-containing protein</fullName>
    </recommendedName>
</protein>
<evidence type="ECO:0000259" key="7">
    <source>
        <dbReference type="SMART" id="SM00702"/>
    </source>
</evidence>
<dbReference type="InterPro" id="IPR045054">
    <property type="entry name" value="P4HA-like"/>
</dbReference>
<evidence type="ECO:0000313" key="8">
    <source>
        <dbReference type="EMBL" id="CAK0862309.1"/>
    </source>
</evidence>
<dbReference type="PANTHER" id="PTHR10869">
    <property type="entry name" value="PROLYL 4-HYDROXYLASE ALPHA SUBUNIT"/>
    <property type="match status" value="1"/>
</dbReference>
<proteinExistence type="predicted"/>
<gene>
    <name evidence="8" type="ORF">PCOR1329_LOCUS50760</name>
</gene>
<evidence type="ECO:0000256" key="5">
    <source>
        <dbReference type="ARBA" id="ARBA00023004"/>
    </source>
</evidence>
<keyword evidence="5" id="KW-0408">Iron</keyword>
<dbReference type="EMBL" id="CAUYUJ010016148">
    <property type="protein sequence ID" value="CAK0862309.1"/>
    <property type="molecule type" value="Genomic_DNA"/>
</dbReference>
<feature type="domain" description="Prolyl 4-hydroxylase alpha subunit" evidence="7">
    <location>
        <begin position="40"/>
        <end position="276"/>
    </location>
</feature>
<dbReference type="Proteomes" id="UP001189429">
    <property type="component" value="Unassembled WGS sequence"/>
</dbReference>
<keyword evidence="9" id="KW-1185">Reference proteome</keyword>
<evidence type="ECO:0000313" key="9">
    <source>
        <dbReference type="Proteomes" id="UP001189429"/>
    </source>
</evidence>
<reference evidence="8" key="1">
    <citation type="submission" date="2023-10" db="EMBL/GenBank/DDBJ databases">
        <authorList>
            <person name="Chen Y."/>
            <person name="Shah S."/>
            <person name="Dougan E. K."/>
            <person name="Thang M."/>
            <person name="Chan C."/>
        </authorList>
    </citation>
    <scope>NUCLEOTIDE SEQUENCE [LARGE SCALE GENOMIC DNA]</scope>
</reference>
<comment type="caution">
    <text evidence="8">The sequence shown here is derived from an EMBL/GenBank/DDBJ whole genome shotgun (WGS) entry which is preliminary data.</text>
</comment>
<dbReference type="SMART" id="SM00702">
    <property type="entry name" value="P4Hc"/>
    <property type="match status" value="1"/>
</dbReference>
<name>A0ABN9UR80_9DINO</name>
<accession>A0ABN9UR80</accession>
<evidence type="ECO:0000256" key="6">
    <source>
        <dbReference type="SAM" id="MobiDB-lite"/>
    </source>
</evidence>
<keyword evidence="2" id="KW-0479">Metal-binding</keyword>
<feature type="region of interest" description="Disordered" evidence="6">
    <location>
        <begin position="1"/>
        <end position="33"/>
    </location>
</feature>
<keyword evidence="4" id="KW-0560">Oxidoreductase</keyword>
<feature type="non-terminal residue" evidence="8">
    <location>
        <position position="301"/>
    </location>
</feature>
<evidence type="ECO:0000256" key="3">
    <source>
        <dbReference type="ARBA" id="ARBA00022964"/>
    </source>
</evidence>
<evidence type="ECO:0000256" key="2">
    <source>
        <dbReference type="ARBA" id="ARBA00022723"/>
    </source>
</evidence>
<evidence type="ECO:0000256" key="1">
    <source>
        <dbReference type="ARBA" id="ARBA00001961"/>
    </source>
</evidence>
<dbReference type="Gene3D" id="2.60.120.620">
    <property type="entry name" value="q2cbj1_9rhob like domain"/>
    <property type="match status" value="1"/>
</dbReference>
<keyword evidence="3" id="KW-0223">Dioxygenase</keyword>
<evidence type="ECO:0000256" key="4">
    <source>
        <dbReference type="ARBA" id="ARBA00023002"/>
    </source>
</evidence>